<evidence type="ECO:0000313" key="4">
    <source>
        <dbReference type="Proteomes" id="UP000283387"/>
    </source>
</evidence>
<dbReference type="PANTHER" id="PTHR23422">
    <property type="entry name" value="DIPEPTIDYL PEPTIDASE III-RELATED"/>
    <property type="match status" value="1"/>
</dbReference>
<dbReference type="AlphaFoldDB" id="A0A419W6B1"/>
<evidence type="ECO:0000256" key="1">
    <source>
        <dbReference type="ARBA" id="ARBA00022723"/>
    </source>
</evidence>
<evidence type="ECO:0000313" key="3">
    <source>
        <dbReference type="EMBL" id="RKD90986.1"/>
    </source>
</evidence>
<name>A0A419W6B1_9BACT</name>
<evidence type="ECO:0000256" key="2">
    <source>
        <dbReference type="ARBA" id="ARBA00022801"/>
    </source>
</evidence>
<dbReference type="GO" id="GO:0016787">
    <property type="term" value="F:hydrolase activity"/>
    <property type="evidence" value="ECO:0007669"/>
    <property type="project" value="UniProtKB-KW"/>
</dbReference>
<dbReference type="Proteomes" id="UP000283387">
    <property type="component" value="Unassembled WGS sequence"/>
</dbReference>
<accession>A0A419W6B1</accession>
<organism evidence="3 4">
    <name type="scientific">Mangrovibacterium diazotrophicum</name>
    <dbReference type="NCBI Taxonomy" id="1261403"/>
    <lineage>
        <taxon>Bacteria</taxon>
        <taxon>Pseudomonadati</taxon>
        <taxon>Bacteroidota</taxon>
        <taxon>Bacteroidia</taxon>
        <taxon>Marinilabiliales</taxon>
        <taxon>Prolixibacteraceae</taxon>
        <taxon>Mangrovibacterium</taxon>
    </lineage>
</organism>
<dbReference type="PANTHER" id="PTHR23422:SF11">
    <property type="entry name" value="DIPEPTIDYL PEPTIDASE 3"/>
    <property type="match status" value="1"/>
</dbReference>
<keyword evidence="1" id="KW-0479">Metal-binding</keyword>
<proteinExistence type="predicted"/>
<dbReference type="Pfam" id="PF03571">
    <property type="entry name" value="Peptidase_M49"/>
    <property type="match status" value="2"/>
</dbReference>
<sequence length="643" mass="73076">MTVFVEKFVDIKILRYELPGFEKLSLQQKQYIYYLSQAALCGRDILFDQNNRWNLRIRQLLETVYKTFGGDRDSDEFKAFHLYLKQVWFGNGIHHHYSTEKFKPTLSREAFEQLLAQADLSGLSFQHELPAVLDVIFNPELDAKGISLDSNSDLLKASAMNYYQGVAQEEAEEFYEAKRKSVPKHAPSFGLNSTLVKENGTLKEDVWFSGGKYGKAIQQIVSWLKKAVEFAENDLQKEVIAKLVDYYETGDLKRFDDYSIAWTNENEGLVDFVNGFIEIYGDPLGIKASWESIVNYKDLEGTKRALILSENAGWFEANSPVDTKYKKTEVKGVSAKVIHVAMLGGDCYPATPIGINLPNSEWIREEFGSKSVTIENITQAYFQDSLGNGMLEEFAGSEAEIKRAREFGQLAGNLHTDLHECLGHGSGRMMQGVKPEDLKNYYSTLEETRADLFALYYIADEKLLELGLVPSVETGKAEFDAYLRNGLLTQLTRIELGKDLEESHMRNRQLIAKWAYEHGKADGVVELVKRDGKTYVQINDYARLRELFGELLKEVQRIKSEGDYAAAKTLVESYAVKIDIDLHREVLERFKKLNIAPYAGFLNPELKLVTAADGTVTDVAVEYQSDYTAQMLQYSDQFGFLVK</sequence>
<protein>
    <submittedName>
        <fullName evidence="3">Dipeptidyl-peptidase-3</fullName>
    </submittedName>
</protein>
<dbReference type="InterPro" id="IPR039461">
    <property type="entry name" value="Peptidase_M49"/>
</dbReference>
<keyword evidence="4" id="KW-1185">Reference proteome</keyword>
<dbReference type="RefSeq" id="WP_120274178.1">
    <property type="nucleotide sequence ID" value="NZ_RAPN01000001.1"/>
</dbReference>
<keyword evidence="2" id="KW-0378">Hydrolase</keyword>
<dbReference type="EMBL" id="RAPN01000001">
    <property type="protein sequence ID" value="RKD90986.1"/>
    <property type="molecule type" value="Genomic_DNA"/>
</dbReference>
<dbReference type="GO" id="GO:0046872">
    <property type="term" value="F:metal ion binding"/>
    <property type="evidence" value="ECO:0007669"/>
    <property type="project" value="UniProtKB-KW"/>
</dbReference>
<comment type="caution">
    <text evidence="3">The sequence shown here is derived from an EMBL/GenBank/DDBJ whole genome shotgun (WGS) entry which is preliminary data.</text>
</comment>
<dbReference type="OrthoDB" id="9812747at2"/>
<gene>
    <name evidence="3" type="ORF">BC643_1333</name>
</gene>
<dbReference type="Gene3D" id="3.30.540.30">
    <property type="match status" value="2"/>
</dbReference>
<reference evidence="3 4" key="1">
    <citation type="submission" date="2018-09" db="EMBL/GenBank/DDBJ databases">
        <title>Genomic Encyclopedia of Archaeal and Bacterial Type Strains, Phase II (KMG-II): from individual species to whole genera.</title>
        <authorList>
            <person name="Goeker M."/>
        </authorList>
    </citation>
    <scope>NUCLEOTIDE SEQUENCE [LARGE SCALE GENOMIC DNA]</scope>
    <source>
        <strain evidence="3 4">DSM 27148</strain>
    </source>
</reference>